<reference evidence="1" key="2">
    <citation type="submission" date="2025-09" db="UniProtKB">
        <authorList>
            <consortium name="Ensembl"/>
        </authorList>
    </citation>
    <scope>IDENTIFICATION</scope>
</reference>
<dbReference type="PANTHER" id="PTHR15730:SF5">
    <property type="entry name" value="SI:CH211-210B2.2-RELATED"/>
    <property type="match status" value="1"/>
</dbReference>
<reference evidence="1" key="1">
    <citation type="submission" date="2025-08" db="UniProtKB">
        <authorList>
            <consortium name="Ensembl"/>
        </authorList>
    </citation>
    <scope>IDENTIFICATION</scope>
</reference>
<dbReference type="Ensembl" id="ENSNPET00000009147.1">
    <property type="protein sequence ID" value="ENSNPEP00000008923.1"/>
    <property type="gene ID" value="ENSNPEG00000006696.1"/>
</dbReference>
<dbReference type="PANTHER" id="PTHR15730">
    <property type="entry name" value="EXPERIMENTAL AUTOIMMUNE PROSTATITIS ANTIGEN 2-RELATED"/>
    <property type="match status" value="1"/>
</dbReference>
<name>A0A8C6Z778_NOTPE</name>
<sequence>LGPPSLNAVDWLKPCPGALVGVHHHLDSLSKLLLGAGTKVQAGAELSASLGVYCMDAYDSTQAKNLIHFVKEGGGLLIGGQAWYWASRHGWVKWMKFPLQEICQSIYQGLNIKGTD</sequence>
<keyword evidence="2" id="KW-1185">Reference proteome</keyword>
<dbReference type="GO" id="GO:0005886">
    <property type="term" value="C:plasma membrane"/>
    <property type="evidence" value="ECO:0007669"/>
    <property type="project" value="TreeGrafter"/>
</dbReference>
<organism evidence="1 2">
    <name type="scientific">Nothoprocta perdicaria</name>
    <name type="common">Chilean tinamou</name>
    <name type="synonym">Crypturus perdicarius</name>
    <dbReference type="NCBI Taxonomy" id="30464"/>
    <lineage>
        <taxon>Eukaryota</taxon>
        <taxon>Metazoa</taxon>
        <taxon>Chordata</taxon>
        <taxon>Craniata</taxon>
        <taxon>Vertebrata</taxon>
        <taxon>Euteleostomi</taxon>
        <taxon>Archelosauria</taxon>
        <taxon>Archosauria</taxon>
        <taxon>Dinosauria</taxon>
        <taxon>Saurischia</taxon>
        <taxon>Theropoda</taxon>
        <taxon>Coelurosauria</taxon>
        <taxon>Aves</taxon>
        <taxon>Palaeognathae</taxon>
        <taxon>Tinamiformes</taxon>
        <taxon>Tinamidae</taxon>
        <taxon>Nothoprocta</taxon>
    </lineage>
</organism>
<dbReference type="GO" id="GO:0090314">
    <property type="term" value="P:positive regulation of protein targeting to membrane"/>
    <property type="evidence" value="ECO:0007669"/>
    <property type="project" value="TreeGrafter"/>
</dbReference>
<protein>
    <submittedName>
        <fullName evidence="1">Uncharacterized protein</fullName>
    </submittedName>
</protein>
<dbReference type="AlphaFoldDB" id="A0A8C6Z778"/>
<dbReference type="Proteomes" id="UP000694420">
    <property type="component" value="Unplaced"/>
</dbReference>
<dbReference type="GO" id="GO:0044325">
    <property type="term" value="F:transmembrane transporter binding"/>
    <property type="evidence" value="ECO:0007669"/>
    <property type="project" value="TreeGrafter"/>
</dbReference>
<proteinExistence type="predicted"/>
<evidence type="ECO:0000313" key="1">
    <source>
        <dbReference type="Ensembl" id="ENSNPEP00000008923.1"/>
    </source>
</evidence>
<accession>A0A8C6Z778</accession>
<dbReference type="InterPro" id="IPR051244">
    <property type="entry name" value="TCAF"/>
</dbReference>
<evidence type="ECO:0000313" key="2">
    <source>
        <dbReference type="Proteomes" id="UP000694420"/>
    </source>
</evidence>